<feature type="transmembrane region" description="Helical" evidence="1">
    <location>
        <begin position="60"/>
        <end position="80"/>
    </location>
</feature>
<evidence type="ECO:0008006" key="4">
    <source>
        <dbReference type="Google" id="ProtNLM"/>
    </source>
</evidence>
<feature type="transmembrane region" description="Helical" evidence="1">
    <location>
        <begin position="215"/>
        <end position="234"/>
    </location>
</feature>
<keyword evidence="1" id="KW-1133">Transmembrane helix</keyword>
<feature type="transmembrane region" description="Helical" evidence="1">
    <location>
        <begin position="153"/>
        <end position="174"/>
    </location>
</feature>
<protein>
    <recommendedName>
        <fullName evidence="4">Tryptophan-rich sensory protein</fullName>
    </recommendedName>
</protein>
<feature type="transmembrane region" description="Helical" evidence="1">
    <location>
        <begin position="186"/>
        <end position="208"/>
    </location>
</feature>
<keyword evidence="3" id="KW-1185">Reference proteome</keyword>
<feature type="transmembrane region" description="Helical" evidence="1">
    <location>
        <begin position="92"/>
        <end position="114"/>
    </location>
</feature>
<gene>
    <name evidence="2" type="ORF">GCM10007853_26190</name>
</gene>
<feature type="transmembrane region" description="Helical" evidence="1">
    <location>
        <begin position="21"/>
        <end position="40"/>
    </location>
</feature>
<proteinExistence type="predicted"/>
<keyword evidence="1" id="KW-0812">Transmembrane</keyword>
<reference evidence="2" key="1">
    <citation type="journal article" date="2014" name="Int. J. Syst. Evol. Microbiol.">
        <title>Complete genome of a new Firmicutes species belonging to the dominant human colonic microbiota ('Ruminococcus bicirculans') reveals two chromosomes and a selective capacity to utilize plant glucans.</title>
        <authorList>
            <consortium name="NISC Comparative Sequencing Program"/>
            <person name="Wegmann U."/>
            <person name="Louis P."/>
            <person name="Goesmann A."/>
            <person name="Henrissat B."/>
            <person name="Duncan S.H."/>
            <person name="Flint H.J."/>
        </authorList>
    </citation>
    <scope>NUCLEOTIDE SEQUENCE</scope>
    <source>
        <strain evidence="2">NBRC 108219</strain>
    </source>
</reference>
<dbReference type="EMBL" id="BSNK01000002">
    <property type="protein sequence ID" value="GLQ24745.1"/>
    <property type="molecule type" value="Genomic_DNA"/>
</dbReference>
<accession>A0ABQ5VCE6</accession>
<feature type="transmembrane region" description="Helical" evidence="1">
    <location>
        <begin position="240"/>
        <end position="257"/>
    </location>
</feature>
<organism evidence="2 3">
    <name type="scientific">Algimonas ampicilliniresistens</name>
    <dbReference type="NCBI Taxonomy" id="1298735"/>
    <lineage>
        <taxon>Bacteria</taxon>
        <taxon>Pseudomonadati</taxon>
        <taxon>Pseudomonadota</taxon>
        <taxon>Alphaproteobacteria</taxon>
        <taxon>Maricaulales</taxon>
        <taxon>Robiginitomaculaceae</taxon>
        <taxon>Algimonas</taxon>
    </lineage>
</organism>
<name>A0ABQ5VCE6_9PROT</name>
<sequence>MKVMTHRPATPSDYLRQSANLITAPAMWVLSSIGFFTEGARTANEFSDMSDNLLVPLGPAFSIWFPIFVGCIAYAVLQALPKNRTRDVFRAVGWWTAAGFACVCGWALITAYAPTNLVQWGTALIFIPAVGALIVATKIFTERINEVSAIERILSWVPISLIAGWCSLAIFLNWTPIAYDAFAHETASVTSSLLILAAALGLIIGVCRWSLCNRVYVFPAIWGLAWLAGRHLVAGPEVPIIGWVAIGGIILLIASALTKPRVPITGYDAETA</sequence>
<reference evidence="2" key="2">
    <citation type="submission" date="2023-01" db="EMBL/GenBank/DDBJ databases">
        <title>Draft genome sequence of Algimonas ampicilliniresistens strain NBRC 108219.</title>
        <authorList>
            <person name="Sun Q."/>
            <person name="Mori K."/>
        </authorList>
    </citation>
    <scope>NUCLEOTIDE SEQUENCE</scope>
    <source>
        <strain evidence="2">NBRC 108219</strain>
    </source>
</reference>
<keyword evidence="1" id="KW-0472">Membrane</keyword>
<evidence type="ECO:0000313" key="2">
    <source>
        <dbReference type="EMBL" id="GLQ24745.1"/>
    </source>
</evidence>
<dbReference type="Proteomes" id="UP001161391">
    <property type="component" value="Unassembled WGS sequence"/>
</dbReference>
<evidence type="ECO:0000313" key="3">
    <source>
        <dbReference type="Proteomes" id="UP001161391"/>
    </source>
</evidence>
<evidence type="ECO:0000256" key="1">
    <source>
        <dbReference type="SAM" id="Phobius"/>
    </source>
</evidence>
<comment type="caution">
    <text evidence="2">The sequence shown here is derived from an EMBL/GenBank/DDBJ whole genome shotgun (WGS) entry which is preliminary data.</text>
</comment>
<feature type="transmembrane region" description="Helical" evidence="1">
    <location>
        <begin position="120"/>
        <end position="141"/>
    </location>
</feature>